<dbReference type="SUPFAM" id="SSF47928">
    <property type="entry name" value="N-terminal domain of the delta subunit of the F1F0-ATP synthase"/>
    <property type="match status" value="1"/>
</dbReference>
<sequence>MAGSAAKRYAQAVLGLAKERGTLDAWQADLARLGELLENQQMVDFFANPGVPTAEKDDLLQRVLADAQPEMRNLARLLSDRGRLELLPQIARLYDDGLRAERGIVVAEVTTAEPLGLEEQRQVGERLAQITGRGVELRLTVDPEIIGGIVARIGDQLIDGSVISQLRRLRARLAAPA</sequence>
<keyword evidence="7" id="KW-1003">Cell membrane</keyword>
<dbReference type="GO" id="GO:0045259">
    <property type="term" value="C:proton-transporting ATP synthase complex"/>
    <property type="evidence" value="ECO:0007669"/>
    <property type="project" value="UniProtKB-KW"/>
</dbReference>
<evidence type="ECO:0000256" key="4">
    <source>
        <dbReference type="ARBA" id="ARBA00023065"/>
    </source>
</evidence>
<evidence type="ECO:0000256" key="3">
    <source>
        <dbReference type="ARBA" id="ARBA00022781"/>
    </source>
</evidence>
<dbReference type="InterPro" id="IPR026015">
    <property type="entry name" value="ATP_synth_OSCP/delta_N_sf"/>
</dbReference>
<dbReference type="GO" id="GO:0005886">
    <property type="term" value="C:plasma membrane"/>
    <property type="evidence" value="ECO:0007669"/>
    <property type="project" value="UniProtKB-SubCell"/>
</dbReference>
<dbReference type="GO" id="GO:0046933">
    <property type="term" value="F:proton-transporting ATP synthase activity, rotational mechanism"/>
    <property type="evidence" value="ECO:0007669"/>
    <property type="project" value="UniProtKB-UniRule"/>
</dbReference>
<dbReference type="NCBIfam" id="TIGR01145">
    <property type="entry name" value="ATP_synt_delta"/>
    <property type="match status" value="1"/>
</dbReference>
<gene>
    <name evidence="7" type="primary">atpH</name>
    <name evidence="8" type="ORF">AVDCRST_MAG19-2714</name>
</gene>
<keyword evidence="5 7" id="KW-0472">Membrane</keyword>
<dbReference type="InterPro" id="IPR000711">
    <property type="entry name" value="ATPase_OSCP/dsu"/>
</dbReference>
<evidence type="ECO:0000256" key="2">
    <source>
        <dbReference type="ARBA" id="ARBA00022448"/>
    </source>
</evidence>
<evidence type="ECO:0000256" key="7">
    <source>
        <dbReference type="HAMAP-Rule" id="MF_01416"/>
    </source>
</evidence>
<keyword evidence="8" id="KW-0378">Hydrolase</keyword>
<evidence type="ECO:0000256" key="6">
    <source>
        <dbReference type="ARBA" id="ARBA00023310"/>
    </source>
</evidence>
<comment type="subcellular location">
    <subcellularLocation>
        <location evidence="7">Cell membrane</location>
        <topology evidence="7">Peripheral membrane protein</topology>
    </subcellularLocation>
    <subcellularLocation>
        <location evidence="1">Membrane</location>
    </subcellularLocation>
</comment>
<dbReference type="Pfam" id="PF00213">
    <property type="entry name" value="OSCP"/>
    <property type="match status" value="1"/>
</dbReference>
<comment type="function">
    <text evidence="7">This protein is part of the stalk that links CF(0) to CF(1). It either transmits conformational changes from CF(0) to CF(1) or is implicated in proton conduction.</text>
</comment>
<dbReference type="HAMAP" id="MF_01416">
    <property type="entry name" value="ATP_synth_delta_bact"/>
    <property type="match status" value="1"/>
</dbReference>
<dbReference type="AlphaFoldDB" id="A0A6J4V8W5"/>
<keyword evidence="2 7" id="KW-0813">Transport</keyword>
<dbReference type="GO" id="GO:0016787">
    <property type="term" value="F:hydrolase activity"/>
    <property type="evidence" value="ECO:0007669"/>
    <property type="project" value="UniProtKB-KW"/>
</dbReference>
<comment type="similarity">
    <text evidence="7">Belongs to the ATPase delta chain family.</text>
</comment>
<comment type="function">
    <text evidence="7">F(1)F(0) ATP synthase produces ATP from ADP in the presence of a proton or sodium gradient. F-type ATPases consist of two structural domains, F(1) containing the extramembraneous catalytic core and F(0) containing the membrane proton channel, linked together by a central stalk and a peripheral stalk. During catalysis, ATP synthesis in the catalytic domain of F(1) is coupled via a rotary mechanism of the central stalk subunits to proton translocation.</text>
</comment>
<keyword evidence="6 7" id="KW-0066">ATP synthesis</keyword>
<protein>
    <recommendedName>
        <fullName evidence="7">ATP synthase subunit delta</fullName>
    </recommendedName>
    <alternativeName>
        <fullName evidence="7">ATP synthase F(1) sector subunit delta</fullName>
    </alternativeName>
    <alternativeName>
        <fullName evidence="7">F-type ATPase subunit delta</fullName>
        <shortName evidence="7">F-ATPase subunit delta</shortName>
    </alternativeName>
</protein>
<accession>A0A6J4V8W5</accession>
<keyword evidence="4 7" id="KW-0406">Ion transport</keyword>
<dbReference type="NCBIfam" id="NF004402">
    <property type="entry name" value="PRK05758.2-2"/>
    <property type="match status" value="1"/>
</dbReference>
<keyword evidence="3 7" id="KW-0375">Hydrogen ion transport</keyword>
<name>A0A6J4V8W5_9BACT</name>
<proteinExistence type="inferred from homology"/>
<dbReference type="EMBL" id="CADCWL010000134">
    <property type="protein sequence ID" value="CAA9570356.1"/>
    <property type="molecule type" value="Genomic_DNA"/>
</dbReference>
<keyword evidence="7" id="KW-0139">CF(1)</keyword>
<dbReference type="PANTHER" id="PTHR11910">
    <property type="entry name" value="ATP SYNTHASE DELTA CHAIN"/>
    <property type="match status" value="1"/>
</dbReference>
<dbReference type="Gene3D" id="1.10.520.20">
    <property type="entry name" value="N-terminal domain of the delta subunit of the F1F0-ATP synthase"/>
    <property type="match status" value="1"/>
</dbReference>
<evidence type="ECO:0000256" key="1">
    <source>
        <dbReference type="ARBA" id="ARBA00004370"/>
    </source>
</evidence>
<dbReference type="PRINTS" id="PR00125">
    <property type="entry name" value="ATPASEDELTA"/>
</dbReference>
<evidence type="ECO:0000313" key="8">
    <source>
        <dbReference type="EMBL" id="CAA9570356.1"/>
    </source>
</evidence>
<reference evidence="8" key="1">
    <citation type="submission" date="2020-02" db="EMBL/GenBank/DDBJ databases">
        <authorList>
            <person name="Meier V. D."/>
        </authorList>
    </citation>
    <scope>NUCLEOTIDE SEQUENCE</scope>
    <source>
        <strain evidence="8">AVDCRST_MAG19</strain>
    </source>
</reference>
<organism evidence="8">
    <name type="scientific">uncultured Thermomicrobiales bacterium</name>
    <dbReference type="NCBI Taxonomy" id="1645740"/>
    <lineage>
        <taxon>Bacteria</taxon>
        <taxon>Pseudomonadati</taxon>
        <taxon>Thermomicrobiota</taxon>
        <taxon>Thermomicrobia</taxon>
        <taxon>Thermomicrobiales</taxon>
        <taxon>environmental samples</taxon>
    </lineage>
</organism>
<evidence type="ECO:0000256" key="5">
    <source>
        <dbReference type="ARBA" id="ARBA00023136"/>
    </source>
</evidence>